<comment type="caution">
    <text evidence="1">The sequence shown here is derived from an EMBL/GenBank/DDBJ whole genome shotgun (WGS) entry which is preliminary data.</text>
</comment>
<reference evidence="1" key="1">
    <citation type="submission" date="2023-03" db="EMBL/GenBank/DDBJ databases">
        <title>Massive genome expansion in bonnet fungi (Mycena s.s.) driven by repeated elements and novel gene families across ecological guilds.</title>
        <authorList>
            <consortium name="Lawrence Berkeley National Laboratory"/>
            <person name="Harder C.B."/>
            <person name="Miyauchi S."/>
            <person name="Viragh M."/>
            <person name="Kuo A."/>
            <person name="Thoen E."/>
            <person name="Andreopoulos B."/>
            <person name="Lu D."/>
            <person name="Skrede I."/>
            <person name="Drula E."/>
            <person name="Henrissat B."/>
            <person name="Morin E."/>
            <person name="Kohler A."/>
            <person name="Barry K."/>
            <person name="LaButti K."/>
            <person name="Morin E."/>
            <person name="Salamov A."/>
            <person name="Lipzen A."/>
            <person name="Mereny Z."/>
            <person name="Hegedus B."/>
            <person name="Baldrian P."/>
            <person name="Stursova M."/>
            <person name="Weitz H."/>
            <person name="Taylor A."/>
            <person name="Grigoriev I.V."/>
            <person name="Nagy L.G."/>
            <person name="Martin F."/>
            <person name="Kauserud H."/>
        </authorList>
    </citation>
    <scope>NUCLEOTIDE SEQUENCE</scope>
    <source>
        <strain evidence="1">CBHHK182m</strain>
    </source>
</reference>
<dbReference type="EMBL" id="JARKIB010000082">
    <property type="protein sequence ID" value="KAJ7745739.1"/>
    <property type="molecule type" value="Genomic_DNA"/>
</dbReference>
<organism evidence="1 2">
    <name type="scientific">Mycena metata</name>
    <dbReference type="NCBI Taxonomy" id="1033252"/>
    <lineage>
        <taxon>Eukaryota</taxon>
        <taxon>Fungi</taxon>
        <taxon>Dikarya</taxon>
        <taxon>Basidiomycota</taxon>
        <taxon>Agaricomycotina</taxon>
        <taxon>Agaricomycetes</taxon>
        <taxon>Agaricomycetidae</taxon>
        <taxon>Agaricales</taxon>
        <taxon>Marasmiineae</taxon>
        <taxon>Mycenaceae</taxon>
        <taxon>Mycena</taxon>
    </lineage>
</organism>
<sequence>MMSMMGCENHIVWVLAEASALSVWKREQSTRGRLSVPDLVSRANEFDAYLSAPSVLPASSTPAQDIDIARTLASNIFRTATRVYLRSIVSGDFPHVPEIGEAIEETMGYVRSASSPAGAAFAQGAFLRRPQHRCSRSSSAARSRTTRACSAKCTKGSGCRERTTRRRRWEIAGIYASCCRIFGGGGRRVR</sequence>
<dbReference type="InterPro" id="IPR021858">
    <property type="entry name" value="Fun_TF"/>
</dbReference>
<dbReference type="Proteomes" id="UP001215598">
    <property type="component" value="Unassembled WGS sequence"/>
</dbReference>
<name>A0AAD7N4Z2_9AGAR</name>
<gene>
    <name evidence="1" type="ORF">B0H16DRAFT_972182</name>
</gene>
<proteinExistence type="predicted"/>
<protein>
    <submittedName>
        <fullName evidence="1">Uncharacterized protein</fullName>
    </submittedName>
</protein>
<keyword evidence="2" id="KW-1185">Reference proteome</keyword>
<evidence type="ECO:0000313" key="2">
    <source>
        <dbReference type="Proteomes" id="UP001215598"/>
    </source>
</evidence>
<evidence type="ECO:0000313" key="1">
    <source>
        <dbReference type="EMBL" id="KAJ7745739.1"/>
    </source>
</evidence>
<dbReference type="AlphaFoldDB" id="A0AAD7N4Z2"/>
<dbReference type="Pfam" id="PF11951">
    <property type="entry name" value="Fungal_trans_2"/>
    <property type="match status" value="1"/>
</dbReference>
<accession>A0AAD7N4Z2</accession>